<evidence type="ECO:0000313" key="8">
    <source>
        <dbReference type="Proteomes" id="UP001222325"/>
    </source>
</evidence>
<evidence type="ECO:0000256" key="4">
    <source>
        <dbReference type="ARBA" id="ARBA00023136"/>
    </source>
</evidence>
<dbReference type="GO" id="GO:0005640">
    <property type="term" value="C:nuclear outer membrane"/>
    <property type="evidence" value="ECO:0007669"/>
    <property type="project" value="UniProtKB-SubCell"/>
</dbReference>
<dbReference type="Pfam" id="PF05705">
    <property type="entry name" value="DUF829"/>
    <property type="match status" value="1"/>
</dbReference>
<evidence type="ECO:0000313" key="7">
    <source>
        <dbReference type="EMBL" id="KAJ7082857.1"/>
    </source>
</evidence>
<evidence type="ECO:0000256" key="3">
    <source>
        <dbReference type="ARBA" id="ARBA00022989"/>
    </source>
</evidence>
<dbReference type="SUPFAM" id="SSF53474">
    <property type="entry name" value="alpha/beta-Hydrolases"/>
    <property type="match status" value="1"/>
</dbReference>
<accession>A0AAD6U0K1</accession>
<dbReference type="InterPro" id="IPR029058">
    <property type="entry name" value="AB_hydrolase_fold"/>
</dbReference>
<dbReference type="AlphaFoldDB" id="A0AAD6U0K1"/>
<dbReference type="PANTHER" id="PTHR12265:SF30">
    <property type="entry name" value="TRANSMEMBRANE PROTEIN 53"/>
    <property type="match status" value="1"/>
</dbReference>
<comment type="similarity">
    <text evidence="1">Belongs to the TMEM53 family.</text>
</comment>
<dbReference type="InterPro" id="IPR008547">
    <property type="entry name" value="DUF829_TMEM53"/>
</dbReference>
<keyword evidence="3" id="KW-1133">Transmembrane helix</keyword>
<keyword evidence="8" id="KW-1185">Reference proteome</keyword>
<comment type="subcellular location">
    <subcellularLocation>
        <location evidence="6">Nucleus outer membrane</location>
        <topology evidence="6">Single-pass membrane protein</topology>
    </subcellularLocation>
</comment>
<keyword evidence="2" id="KW-0812">Transmembrane</keyword>
<evidence type="ECO:0000256" key="6">
    <source>
        <dbReference type="ARBA" id="ARBA00034303"/>
    </source>
</evidence>
<name>A0AAD6U0K1_9AGAR</name>
<gene>
    <name evidence="7" type="ORF">B0H15DRAFT_851747</name>
</gene>
<evidence type="ECO:0000256" key="1">
    <source>
        <dbReference type="ARBA" id="ARBA00007387"/>
    </source>
</evidence>
<evidence type="ECO:0000256" key="5">
    <source>
        <dbReference type="ARBA" id="ARBA00023242"/>
    </source>
</evidence>
<organism evidence="7 8">
    <name type="scientific">Mycena belliarum</name>
    <dbReference type="NCBI Taxonomy" id="1033014"/>
    <lineage>
        <taxon>Eukaryota</taxon>
        <taxon>Fungi</taxon>
        <taxon>Dikarya</taxon>
        <taxon>Basidiomycota</taxon>
        <taxon>Agaricomycotina</taxon>
        <taxon>Agaricomycetes</taxon>
        <taxon>Agaricomycetidae</taxon>
        <taxon>Agaricales</taxon>
        <taxon>Marasmiineae</taxon>
        <taxon>Mycenaceae</taxon>
        <taxon>Mycena</taxon>
    </lineage>
</organism>
<proteinExistence type="inferred from homology"/>
<keyword evidence="5" id="KW-0539">Nucleus</keyword>
<protein>
    <recommendedName>
        <fullName evidence="9">Indole-diterpene biosynthesis protein PaxU</fullName>
    </recommendedName>
</protein>
<reference evidence="7" key="1">
    <citation type="submission" date="2023-03" db="EMBL/GenBank/DDBJ databases">
        <title>Massive genome expansion in bonnet fungi (Mycena s.s.) driven by repeated elements and novel gene families across ecological guilds.</title>
        <authorList>
            <consortium name="Lawrence Berkeley National Laboratory"/>
            <person name="Harder C.B."/>
            <person name="Miyauchi S."/>
            <person name="Viragh M."/>
            <person name="Kuo A."/>
            <person name="Thoen E."/>
            <person name="Andreopoulos B."/>
            <person name="Lu D."/>
            <person name="Skrede I."/>
            <person name="Drula E."/>
            <person name="Henrissat B."/>
            <person name="Morin E."/>
            <person name="Kohler A."/>
            <person name="Barry K."/>
            <person name="LaButti K."/>
            <person name="Morin E."/>
            <person name="Salamov A."/>
            <person name="Lipzen A."/>
            <person name="Mereny Z."/>
            <person name="Hegedus B."/>
            <person name="Baldrian P."/>
            <person name="Stursova M."/>
            <person name="Weitz H."/>
            <person name="Taylor A."/>
            <person name="Grigoriev I.V."/>
            <person name="Nagy L.G."/>
            <person name="Martin F."/>
            <person name="Kauserud H."/>
        </authorList>
    </citation>
    <scope>NUCLEOTIDE SEQUENCE</scope>
    <source>
        <strain evidence="7">CBHHK173m</strain>
    </source>
</reference>
<dbReference type="Proteomes" id="UP001222325">
    <property type="component" value="Unassembled WGS sequence"/>
</dbReference>
<keyword evidence="4" id="KW-0472">Membrane</keyword>
<dbReference type="Gene3D" id="3.40.50.1820">
    <property type="entry name" value="alpha/beta hydrolase"/>
    <property type="match status" value="1"/>
</dbReference>
<comment type="caution">
    <text evidence="7">The sequence shown here is derived from an EMBL/GenBank/DDBJ whole genome shotgun (WGS) entry which is preliminary data.</text>
</comment>
<evidence type="ECO:0008006" key="9">
    <source>
        <dbReference type="Google" id="ProtNLM"/>
    </source>
</evidence>
<sequence length="285" mass="32002">MASLTPLGPHAYIHRGATSTSKHSTDPTVVIIFGWMSAKLPHLLKYWVTYREIYPDATLILVRSHISFLWLSSRAFEARFRPVVDVLEALGCLENRQRILTHTFSNGGSFHLLHFARILSVKSVHTQSAPCALIIDSSPGGDSLIKLQKALTSPIRNRALRLLAAVCVMLGYCVIRIVLRQILRRPSPIQVMMAGMSRVRVLPWLSARSPRLYVYSKGDEMVPWTDVEESATRAAGAGVDVRMLRFEGSAHVAHARDHPGEYWEAVKKTWADACRAQNQIYCVHH</sequence>
<evidence type="ECO:0000256" key="2">
    <source>
        <dbReference type="ARBA" id="ARBA00022692"/>
    </source>
</evidence>
<dbReference type="PANTHER" id="PTHR12265">
    <property type="entry name" value="TRANSMEMBRANE PROTEIN 53"/>
    <property type="match status" value="1"/>
</dbReference>
<dbReference type="EMBL" id="JARJCN010000043">
    <property type="protein sequence ID" value="KAJ7082857.1"/>
    <property type="molecule type" value="Genomic_DNA"/>
</dbReference>